<keyword evidence="5" id="KW-0547">Nucleotide-binding</keyword>
<evidence type="ECO:0000313" key="10">
    <source>
        <dbReference type="Proteomes" id="UP001169242"/>
    </source>
</evidence>
<dbReference type="Pfam" id="PF00005">
    <property type="entry name" value="ABC_tran"/>
    <property type="match status" value="1"/>
</dbReference>
<dbReference type="GO" id="GO:0005524">
    <property type="term" value="F:ATP binding"/>
    <property type="evidence" value="ECO:0007669"/>
    <property type="project" value="UniProtKB-KW"/>
</dbReference>
<keyword evidence="4" id="KW-1003">Cell membrane</keyword>
<dbReference type="Proteomes" id="UP001169242">
    <property type="component" value="Unassembled WGS sequence"/>
</dbReference>
<dbReference type="AlphaFoldDB" id="A0AA42DU89"/>
<dbReference type="GO" id="GO:0016887">
    <property type="term" value="F:ATP hydrolysis activity"/>
    <property type="evidence" value="ECO:0007669"/>
    <property type="project" value="InterPro"/>
</dbReference>
<evidence type="ECO:0000256" key="1">
    <source>
        <dbReference type="ARBA" id="ARBA00004202"/>
    </source>
</evidence>
<proteinExistence type="inferred from homology"/>
<evidence type="ECO:0000313" key="9">
    <source>
        <dbReference type="EMBL" id="MDA3734049.1"/>
    </source>
</evidence>
<dbReference type="RefSeq" id="WP_053985681.1">
    <property type="nucleotide sequence ID" value="NZ_JAQIFT010000069.1"/>
</dbReference>
<sequence>MVDVQNLSVITQDGYKLLHQISLHLEVGEVVGLTGQSGAGKSTLLKALLGTLSRGCSISSGEIFVDDIALGTLSLKKHRCLCGTTLGFIPQNPMTAFDPQIKMEKQIVETLHLKMGMSRQQAIDQAKELLVDLGFSQPKRVLNSFPGQLSGGMLQRSAAALLLAMSPKYILADEPTSALDSENRTLLLKLLAQQKERAGILFISHDIAALSQQCDRVYVMEWGQLTETGTMEELLSNPTCEWTKEYVTANRSVSKEGWTWKD</sequence>
<name>A0AA42DU89_9FIRM</name>
<keyword evidence="7" id="KW-0472">Membrane</keyword>
<gene>
    <name evidence="9" type="ORF">PBV87_21475</name>
</gene>
<protein>
    <submittedName>
        <fullName evidence="9">ABC transporter ATP-binding protein</fullName>
    </submittedName>
</protein>
<dbReference type="PANTHER" id="PTHR43297:SF2">
    <property type="entry name" value="DIPEPTIDE TRANSPORT ATP-BINDING PROTEIN DPPD"/>
    <property type="match status" value="1"/>
</dbReference>
<dbReference type="PROSITE" id="PS50893">
    <property type="entry name" value="ABC_TRANSPORTER_2"/>
    <property type="match status" value="1"/>
</dbReference>
<reference evidence="9" key="1">
    <citation type="journal article" date="2023" name="Int. J. Syst. Evol. Microbiol.">
        <title>&lt;i&gt;Holtiella tumoricola&lt;/i&gt; gen. nov. sp. nov., isolated from a human clinical sample.</title>
        <authorList>
            <person name="Allen-Vercoe E."/>
            <person name="Daigneault M.C."/>
            <person name="Vancuren S.J."/>
            <person name="Cochrane K."/>
            <person name="O'Neal L.L."/>
            <person name="Sankaranarayanan K."/>
            <person name="Lawson P.A."/>
        </authorList>
    </citation>
    <scope>NUCLEOTIDE SEQUENCE</scope>
    <source>
        <strain evidence="9">CC70A</strain>
    </source>
</reference>
<comment type="similarity">
    <text evidence="2">Belongs to the ABC transporter superfamily.</text>
</comment>
<dbReference type="GO" id="GO:0005886">
    <property type="term" value="C:plasma membrane"/>
    <property type="evidence" value="ECO:0007669"/>
    <property type="project" value="UniProtKB-SubCell"/>
</dbReference>
<evidence type="ECO:0000259" key="8">
    <source>
        <dbReference type="PROSITE" id="PS50893"/>
    </source>
</evidence>
<dbReference type="PANTHER" id="PTHR43297">
    <property type="entry name" value="OLIGOPEPTIDE TRANSPORT ATP-BINDING PROTEIN APPD"/>
    <property type="match status" value="1"/>
</dbReference>
<comment type="subcellular location">
    <subcellularLocation>
        <location evidence="1">Cell membrane</location>
        <topology evidence="1">Peripheral membrane protein</topology>
    </subcellularLocation>
</comment>
<keyword evidence="6 9" id="KW-0067">ATP-binding</keyword>
<evidence type="ECO:0000256" key="6">
    <source>
        <dbReference type="ARBA" id="ARBA00022840"/>
    </source>
</evidence>
<evidence type="ECO:0000256" key="4">
    <source>
        <dbReference type="ARBA" id="ARBA00022475"/>
    </source>
</evidence>
<evidence type="ECO:0000256" key="5">
    <source>
        <dbReference type="ARBA" id="ARBA00022741"/>
    </source>
</evidence>
<organism evidence="9 10">
    <name type="scientific">Holtiella tumoricola</name>
    <dbReference type="NCBI Taxonomy" id="3018743"/>
    <lineage>
        <taxon>Bacteria</taxon>
        <taxon>Bacillati</taxon>
        <taxon>Bacillota</taxon>
        <taxon>Clostridia</taxon>
        <taxon>Lachnospirales</taxon>
        <taxon>Cellulosilyticaceae</taxon>
        <taxon>Holtiella</taxon>
    </lineage>
</organism>
<dbReference type="InterPro" id="IPR050388">
    <property type="entry name" value="ABC_Ni/Peptide_Import"/>
</dbReference>
<evidence type="ECO:0000256" key="3">
    <source>
        <dbReference type="ARBA" id="ARBA00022448"/>
    </source>
</evidence>
<dbReference type="Gene3D" id="3.40.50.300">
    <property type="entry name" value="P-loop containing nucleotide triphosphate hydrolases"/>
    <property type="match status" value="1"/>
</dbReference>
<dbReference type="InterPro" id="IPR003439">
    <property type="entry name" value="ABC_transporter-like_ATP-bd"/>
</dbReference>
<dbReference type="SMART" id="SM00382">
    <property type="entry name" value="AAA"/>
    <property type="match status" value="1"/>
</dbReference>
<comment type="caution">
    <text evidence="9">The sequence shown here is derived from an EMBL/GenBank/DDBJ whole genome shotgun (WGS) entry which is preliminary data.</text>
</comment>
<dbReference type="EMBL" id="JAQIFT010000069">
    <property type="protein sequence ID" value="MDA3734049.1"/>
    <property type="molecule type" value="Genomic_DNA"/>
</dbReference>
<dbReference type="SUPFAM" id="SSF52540">
    <property type="entry name" value="P-loop containing nucleoside triphosphate hydrolases"/>
    <property type="match status" value="1"/>
</dbReference>
<dbReference type="InterPro" id="IPR003593">
    <property type="entry name" value="AAA+_ATPase"/>
</dbReference>
<feature type="domain" description="ABC transporter" evidence="8">
    <location>
        <begin position="2"/>
        <end position="247"/>
    </location>
</feature>
<dbReference type="InterPro" id="IPR027417">
    <property type="entry name" value="P-loop_NTPase"/>
</dbReference>
<evidence type="ECO:0000256" key="7">
    <source>
        <dbReference type="ARBA" id="ARBA00023136"/>
    </source>
</evidence>
<keyword evidence="3" id="KW-0813">Transport</keyword>
<evidence type="ECO:0000256" key="2">
    <source>
        <dbReference type="ARBA" id="ARBA00005417"/>
    </source>
</evidence>
<accession>A0AA42DU89</accession>
<keyword evidence="10" id="KW-1185">Reference proteome</keyword>